<dbReference type="EMBL" id="KN824823">
    <property type="protein sequence ID" value="KIL01015.1"/>
    <property type="molecule type" value="Genomic_DNA"/>
</dbReference>
<protein>
    <submittedName>
        <fullName evidence="3">Unplaced genomic scaffold scaffold_1, whole genome shotgun sequence</fullName>
    </submittedName>
</protein>
<sequence length="78" mass="8299">MSPEPIVALNNYLQSINLVAALSWRDSQSGPVHNPKWRSVCKISGREYGVGTGTHKHLARGAAATIALEAHRAEHGGG</sequence>
<feature type="domain" description="DRBM" evidence="2">
    <location>
        <begin position="4"/>
        <end position="73"/>
    </location>
</feature>
<organism evidence="3 4">
    <name type="scientific">Paxillus rubicundulus Ve08.2h10</name>
    <dbReference type="NCBI Taxonomy" id="930991"/>
    <lineage>
        <taxon>Eukaryota</taxon>
        <taxon>Fungi</taxon>
        <taxon>Dikarya</taxon>
        <taxon>Basidiomycota</taxon>
        <taxon>Agaricomycotina</taxon>
        <taxon>Agaricomycetes</taxon>
        <taxon>Agaricomycetidae</taxon>
        <taxon>Boletales</taxon>
        <taxon>Paxilineae</taxon>
        <taxon>Paxillaceae</taxon>
        <taxon>Paxillus</taxon>
    </lineage>
</organism>
<dbReference type="InterPro" id="IPR014720">
    <property type="entry name" value="dsRBD_dom"/>
</dbReference>
<evidence type="ECO:0000313" key="3">
    <source>
        <dbReference type="EMBL" id="KIL01015.1"/>
    </source>
</evidence>
<dbReference type="SMART" id="SM00358">
    <property type="entry name" value="DSRM"/>
    <property type="match status" value="1"/>
</dbReference>
<accession>A0A0D0EB80</accession>
<keyword evidence="4" id="KW-1185">Reference proteome</keyword>
<dbReference type="GO" id="GO:0003723">
    <property type="term" value="F:RNA binding"/>
    <property type="evidence" value="ECO:0007669"/>
    <property type="project" value="UniProtKB-UniRule"/>
</dbReference>
<proteinExistence type="predicted"/>
<evidence type="ECO:0000256" key="1">
    <source>
        <dbReference type="PROSITE-ProRule" id="PRU00266"/>
    </source>
</evidence>
<reference evidence="4" key="2">
    <citation type="submission" date="2015-01" db="EMBL/GenBank/DDBJ databases">
        <title>Evolutionary Origins and Diversification of the Mycorrhizal Mutualists.</title>
        <authorList>
            <consortium name="DOE Joint Genome Institute"/>
            <consortium name="Mycorrhizal Genomics Consortium"/>
            <person name="Kohler A."/>
            <person name="Kuo A."/>
            <person name="Nagy L.G."/>
            <person name="Floudas D."/>
            <person name="Copeland A."/>
            <person name="Barry K.W."/>
            <person name="Cichocki N."/>
            <person name="Veneault-Fourrey C."/>
            <person name="LaButti K."/>
            <person name="Lindquist E.A."/>
            <person name="Lipzen A."/>
            <person name="Lundell T."/>
            <person name="Morin E."/>
            <person name="Murat C."/>
            <person name="Riley R."/>
            <person name="Ohm R."/>
            <person name="Sun H."/>
            <person name="Tunlid A."/>
            <person name="Henrissat B."/>
            <person name="Grigoriev I.V."/>
            <person name="Hibbett D.S."/>
            <person name="Martin F."/>
        </authorList>
    </citation>
    <scope>NUCLEOTIDE SEQUENCE [LARGE SCALE GENOMIC DNA]</scope>
    <source>
        <strain evidence="4">Ve08.2h10</strain>
    </source>
</reference>
<dbReference type="SUPFAM" id="SSF54768">
    <property type="entry name" value="dsRNA-binding domain-like"/>
    <property type="match status" value="1"/>
</dbReference>
<dbReference type="Proteomes" id="UP000054538">
    <property type="component" value="Unassembled WGS sequence"/>
</dbReference>
<dbReference type="AlphaFoldDB" id="A0A0D0EB80"/>
<dbReference type="Gene3D" id="3.30.160.20">
    <property type="match status" value="1"/>
</dbReference>
<dbReference type="InParanoid" id="A0A0D0EB80"/>
<dbReference type="OrthoDB" id="3246846at2759"/>
<keyword evidence="1" id="KW-0694">RNA-binding</keyword>
<reference evidence="3 4" key="1">
    <citation type="submission" date="2014-04" db="EMBL/GenBank/DDBJ databases">
        <authorList>
            <consortium name="DOE Joint Genome Institute"/>
            <person name="Kuo A."/>
            <person name="Kohler A."/>
            <person name="Jargeat P."/>
            <person name="Nagy L.G."/>
            <person name="Floudas D."/>
            <person name="Copeland A."/>
            <person name="Barry K.W."/>
            <person name="Cichocki N."/>
            <person name="Veneault-Fourrey C."/>
            <person name="LaButti K."/>
            <person name="Lindquist E.A."/>
            <person name="Lipzen A."/>
            <person name="Lundell T."/>
            <person name="Morin E."/>
            <person name="Murat C."/>
            <person name="Sun H."/>
            <person name="Tunlid A."/>
            <person name="Henrissat B."/>
            <person name="Grigoriev I.V."/>
            <person name="Hibbett D.S."/>
            <person name="Martin F."/>
            <person name="Nordberg H.P."/>
            <person name="Cantor M.N."/>
            <person name="Hua S.X."/>
        </authorList>
    </citation>
    <scope>NUCLEOTIDE SEQUENCE [LARGE SCALE GENOMIC DNA]</scope>
    <source>
        <strain evidence="3 4">Ve08.2h10</strain>
    </source>
</reference>
<dbReference type="Pfam" id="PF00035">
    <property type="entry name" value="dsrm"/>
    <property type="match status" value="1"/>
</dbReference>
<evidence type="ECO:0000313" key="4">
    <source>
        <dbReference type="Proteomes" id="UP000054538"/>
    </source>
</evidence>
<gene>
    <name evidence="3" type="ORF">PAXRUDRAFT_185708</name>
</gene>
<dbReference type="HOGENOM" id="CLU_172700_0_0_1"/>
<name>A0A0D0EB80_9AGAM</name>
<dbReference type="PROSITE" id="PS50137">
    <property type="entry name" value="DS_RBD"/>
    <property type="match status" value="1"/>
</dbReference>
<evidence type="ECO:0000259" key="2">
    <source>
        <dbReference type="PROSITE" id="PS50137"/>
    </source>
</evidence>